<dbReference type="InterPro" id="IPR002100">
    <property type="entry name" value="TF_MADSbox"/>
</dbReference>
<dbReference type="PANTHER" id="PTHR11945">
    <property type="entry name" value="MADS BOX PROTEIN"/>
    <property type="match status" value="1"/>
</dbReference>
<keyword evidence="8" id="KW-1185">Reference proteome</keyword>
<dbReference type="Gene3D" id="3.40.1810.10">
    <property type="entry name" value="Transcription factor, MADS-box"/>
    <property type="match status" value="1"/>
</dbReference>
<dbReference type="SUPFAM" id="SSF55455">
    <property type="entry name" value="SRF-like"/>
    <property type="match status" value="1"/>
</dbReference>
<evidence type="ECO:0000259" key="6">
    <source>
        <dbReference type="PROSITE" id="PS50066"/>
    </source>
</evidence>
<accession>A0AAV2F4W5</accession>
<dbReference type="PROSITE" id="PS50066">
    <property type="entry name" value="MADS_BOX_2"/>
    <property type="match status" value="1"/>
</dbReference>
<evidence type="ECO:0000256" key="3">
    <source>
        <dbReference type="ARBA" id="ARBA00023125"/>
    </source>
</evidence>
<feature type="domain" description="MADS-box" evidence="6">
    <location>
        <begin position="12"/>
        <end position="71"/>
    </location>
</feature>
<dbReference type="EMBL" id="OZ034819">
    <property type="protein sequence ID" value="CAL1393013.1"/>
    <property type="molecule type" value="Genomic_DNA"/>
</dbReference>
<keyword evidence="4" id="KW-0804">Transcription</keyword>
<sequence>MAEEENKQKATKGRQKIAIRKIENKSHRQVTFSKRRNGLVMKANEVSLSGAHVAVIAFSPGGKVFSFGYPDTDSVVRPYMGEESWELQDCPVSGSSVFHTHQQPREEYEELLIRFQVEKMHTAKPMEEQVKRGQNGGGFWWEEERVEELGAFVKAVEKLRENVIDVNNLGMEICVIARAQICTALGLK</sequence>
<organism evidence="7 8">
    <name type="scientific">Linum trigynum</name>
    <dbReference type="NCBI Taxonomy" id="586398"/>
    <lineage>
        <taxon>Eukaryota</taxon>
        <taxon>Viridiplantae</taxon>
        <taxon>Streptophyta</taxon>
        <taxon>Embryophyta</taxon>
        <taxon>Tracheophyta</taxon>
        <taxon>Spermatophyta</taxon>
        <taxon>Magnoliopsida</taxon>
        <taxon>eudicotyledons</taxon>
        <taxon>Gunneridae</taxon>
        <taxon>Pentapetalae</taxon>
        <taxon>rosids</taxon>
        <taxon>fabids</taxon>
        <taxon>Malpighiales</taxon>
        <taxon>Linaceae</taxon>
        <taxon>Linum</taxon>
    </lineage>
</organism>
<reference evidence="7 8" key="1">
    <citation type="submission" date="2024-04" db="EMBL/GenBank/DDBJ databases">
        <authorList>
            <person name="Fracassetti M."/>
        </authorList>
    </citation>
    <scope>NUCLEOTIDE SEQUENCE [LARGE SCALE GENOMIC DNA]</scope>
</reference>
<evidence type="ECO:0000256" key="2">
    <source>
        <dbReference type="ARBA" id="ARBA00023015"/>
    </source>
</evidence>
<dbReference type="GO" id="GO:0005634">
    <property type="term" value="C:nucleus"/>
    <property type="evidence" value="ECO:0007669"/>
    <property type="project" value="UniProtKB-SubCell"/>
</dbReference>
<keyword evidence="5" id="KW-0539">Nucleus</keyword>
<evidence type="ECO:0000256" key="5">
    <source>
        <dbReference type="ARBA" id="ARBA00023242"/>
    </source>
</evidence>
<dbReference type="PRINTS" id="PR00404">
    <property type="entry name" value="MADSDOMAIN"/>
</dbReference>
<proteinExistence type="predicted"/>
<evidence type="ECO:0000313" key="7">
    <source>
        <dbReference type="EMBL" id="CAL1393013.1"/>
    </source>
</evidence>
<dbReference type="GO" id="GO:0046983">
    <property type="term" value="F:protein dimerization activity"/>
    <property type="evidence" value="ECO:0007669"/>
    <property type="project" value="InterPro"/>
</dbReference>
<comment type="subcellular location">
    <subcellularLocation>
        <location evidence="1">Nucleus</location>
    </subcellularLocation>
</comment>
<keyword evidence="3" id="KW-0238">DNA-binding</keyword>
<dbReference type="SMART" id="SM00432">
    <property type="entry name" value="MADS"/>
    <property type="match status" value="1"/>
</dbReference>
<dbReference type="AlphaFoldDB" id="A0AAV2F4W5"/>
<dbReference type="GO" id="GO:0000978">
    <property type="term" value="F:RNA polymerase II cis-regulatory region sequence-specific DNA binding"/>
    <property type="evidence" value="ECO:0007669"/>
    <property type="project" value="TreeGrafter"/>
</dbReference>
<evidence type="ECO:0000256" key="1">
    <source>
        <dbReference type="ARBA" id="ARBA00004123"/>
    </source>
</evidence>
<dbReference type="Proteomes" id="UP001497516">
    <property type="component" value="Chromosome 6"/>
</dbReference>
<evidence type="ECO:0000313" key="8">
    <source>
        <dbReference type="Proteomes" id="UP001497516"/>
    </source>
</evidence>
<dbReference type="PANTHER" id="PTHR11945:SF805">
    <property type="entry name" value="BOX PROTEIN, PUTATIVE-RELATED"/>
    <property type="match status" value="1"/>
</dbReference>
<name>A0AAV2F4W5_9ROSI</name>
<dbReference type="InterPro" id="IPR036879">
    <property type="entry name" value="TF_MADSbox_sf"/>
</dbReference>
<dbReference type="GO" id="GO:0000981">
    <property type="term" value="F:DNA-binding transcription factor activity, RNA polymerase II-specific"/>
    <property type="evidence" value="ECO:0007669"/>
    <property type="project" value="TreeGrafter"/>
</dbReference>
<dbReference type="Pfam" id="PF00319">
    <property type="entry name" value="SRF-TF"/>
    <property type="match status" value="1"/>
</dbReference>
<protein>
    <recommendedName>
        <fullName evidence="6">MADS-box domain-containing protein</fullName>
    </recommendedName>
</protein>
<keyword evidence="2" id="KW-0805">Transcription regulation</keyword>
<evidence type="ECO:0000256" key="4">
    <source>
        <dbReference type="ARBA" id="ARBA00023163"/>
    </source>
</evidence>
<gene>
    <name evidence="7" type="ORF">LTRI10_LOCUS33618</name>
</gene>